<dbReference type="PANTHER" id="PTHR46013">
    <property type="entry name" value="VASCULAR CELL ADHESION MOLECULE 1"/>
    <property type="match status" value="1"/>
</dbReference>
<evidence type="ECO:0000256" key="2">
    <source>
        <dbReference type="SAM" id="Phobius"/>
    </source>
</evidence>
<feature type="domain" description="Ig-like" evidence="4">
    <location>
        <begin position="499"/>
        <end position="571"/>
    </location>
</feature>
<feature type="compositionally biased region" description="Acidic residues" evidence="1">
    <location>
        <begin position="705"/>
        <end position="717"/>
    </location>
</feature>
<feature type="transmembrane region" description="Helical" evidence="2">
    <location>
        <begin position="611"/>
        <end position="632"/>
    </location>
</feature>
<feature type="domain" description="Ig-like" evidence="4">
    <location>
        <begin position="135"/>
        <end position="222"/>
    </location>
</feature>
<dbReference type="CDD" id="cd00096">
    <property type="entry name" value="Ig"/>
    <property type="match status" value="2"/>
</dbReference>
<protein>
    <recommendedName>
        <fullName evidence="4">Ig-like domain-containing protein</fullName>
    </recommendedName>
</protein>
<sequence length="749" mass="84390">MSGAAMRLTAAVSGFVIFLLSASVIQGQNVWRVTYTSTQICALKGSTVNITCSYTRPSKTTDGDTRVERAFWFTKTQDEEPVDLRTDPQYAGRVQYSYRNNACTLSISDLRDSDSAVFKFRFITNHPDWRYTGEPGVTLSVTGFQVKISQKQSCRAGRCTWADLTCHSSCRLTYSTSYNWYKNGVKMRTEKESFRDYFYHEDSYSCAARGYEAFPSPSECVGDQTCKKVTYPDRSICAFKGSSVDISCTYYNGYKYIASKFWFSSDHHQRRYLSRAEDLRKDSRYTGRVQVFDTERGRSTLRITDLRESDSAEYHFKFKTGSDEWSSSLPATTLTVTDPDVQVQVIWSTTGPKLICHSSCLPSGRSSLAWYQNETKRIQDETSPSYGGYVDPVDSYSCSYQSYRSPPVYAPRVPVVLMSRSGDIMKNSSVTLTCSSDANPAANYTWYKENQSVLGREPQLVFSSIQSSDSGEYYCRAENDLGTTSEYVFIDVKYGPKLPSVSVSPSAQIVEGSSVTLTCSSDANPAANYTWYKEDQTLLQGPEGVHRFTSISSHDSGNYRCQSENQYRRINSTTLVLDVQYGPKRPSVSNNIGRSNSTLHLTVVAAAWKSAVVGTITAVLPAIALLAVCLWIRRKKSFTQQSHGGERPAIRAQLNMDLVRDVTSAPAPRQPAEHLHYSSIRFTQNQEEALYSNIRPAQPHRQTEEEHEEEEEEEVEYTDINTDNARSSPRTRREEDEEDSSALYSTVNK</sequence>
<feature type="region of interest" description="Disordered" evidence="1">
    <location>
        <begin position="695"/>
        <end position="749"/>
    </location>
</feature>
<dbReference type="SMART" id="SM00409">
    <property type="entry name" value="IG"/>
    <property type="match status" value="4"/>
</dbReference>
<feature type="chain" id="PRO_5043788631" description="Ig-like domain-containing protein" evidence="3">
    <location>
        <begin position="28"/>
        <end position="749"/>
    </location>
</feature>
<keyword evidence="2" id="KW-1133">Transmembrane helix</keyword>
<dbReference type="InterPro" id="IPR003599">
    <property type="entry name" value="Ig_sub"/>
</dbReference>
<dbReference type="InterPro" id="IPR036179">
    <property type="entry name" value="Ig-like_dom_sf"/>
</dbReference>
<dbReference type="Proteomes" id="UP001488805">
    <property type="component" value="Unassembled WGS sequence"/>
</dbReference>
<dbReference type="Pfam" id="PF07686">
    <property type="entry name" value="V-set"/>
    <property type="match status" value="1"/>
</dbReference>
<proteinExistence type="predicted"/>
<gene>
    <name evidence="5" type="ORF">VZT92_003297</name>
</gene>
<dbReference type="EMBL" id="JBCEZU010000013">
    <property type="protein sequence ID" value="KAK9540876.1"/>
    <property type="molecule type" value="Genomic_DNA"/>
</dbReference>
<dbReference type="InterPro" id="IPR013783">
    <property type="entry name" value="Ig-like_fold"/>
</dbReference>
<evidence type="ECO:0000256" key="1">
    <source>
        <dbReference type="SAM" id="MobiDB-lite"/>
    </source>
</evidence>
<dbReference type="Gene3D" id="2.60.40.10">
    <property type="entry name" value="Immunoglobulins"/>
    <property type="match status" value="4"/>
</dbReference>
<evidence type="ECO:0000313" key="6">
    <source>
        <dbReference type="Proteomes" id="UP001488805"/>
    </source>
</evidence>
<dbReference type="SMART" id="SM00408">
    <property type="entry name" value="IGc2"/>
    <property type="match status" value="2"/>
</dbReference>
<dbReference type="Pfam" id="PF13895">
    <property type="entry name" value="Ig_2"/>
    <property type="match status" value="2"/>
</dbReference>
<dbReference type="PANTHER" id="PTHR46013:SF8">
    <property type="entry name" value="B-CELL RECEPTOR CD22-RELATED"/>
    <property type="match status" value="1"/>
</dbReference>
<feature type="domain" description="Ig-like" evidence="4">
    <location>
        <begin position="411"/>
        <end position="491"/>
    </location>
</feature>
<reference evidence="5 6" key="1">
    <citation type="journal article" date="2024" name="Genome Biol. Evol.">
        <title>Chromosome-level genome assembly of the viviparous eelpout Zoarces viviparus.</title>
        <authorList>
            <person name="Fuhrmann N."/>
            <person name="Brasseur M.V."/>
            <person name="Bakowski C.E."/>
            <person name="Podsiadlowski L."/>
            <person name="Prost S."/>
            <person name="Krehenwinkel H."/>
            <person name="Mayer C."/>
        </authorList>
    </citation>
    <scope>NUCLEOTIDE SEQUENCE [LARGE SCALE GENOMIC DNA]</scope>
    <source>
        <strain evidence="5">NO-MEL_2022_Ind0_liver</strain>
    </source>
</reference>
<evidence type="ECO:0000313" key="5">
    <source>
        <dbReference type="EMBL" id="KAK9540876.1"/>
    </source>
</evidence>
<dbReference type="AlphaFoldDB" id="A0AAW1G1Y8"/>
<keyword evidence="2" id="KW-0812">Transmembrane</keyword>
<keyword evidence="2" id="KW-0472">Membrane</keyword>
<evidence type="ECO:0000259" key="4">
    <source>
        <dbReference type="PROSITE" id="PS50835"/>
    </source>
</evidence>
<keyword evidence="6" id="KW-1185">Reference proteome</keyword>
<name>A0AAW1G1Y8_ZOAVI</name>
<evidence type="ECO:0000256" key="3">
    <source>
        <dbReference type="SAM" id="SignalP"/>
    </source>
</evidence>
<dbReference type="SUPFAM" id="SSF48726">
    <property type="entry name" value="Immunoglobulin"/>
    <property type="match status" value="4"/>
</dbReference>
<comment type="caution">
    <text evidence="5">The sequence shown here is derived from an EMBL/GenBank/DDBJ whole genome shotgun (WGS) entry which is preliminary data.</text>
</comment>
<keyword evidence="3" id="KW-0732">Signal</keyword>
<accession>A0AAW1G1Y8</accession>
<dbReference type="InterPro" id="IPR013106">
    <property type="entry name" value="Ig_V-set"/>
</dbReference>
<dbReference type="PROSITE" id="PS50835">
    <property type="entry name" value="IG_LIKE"/>
    <property type="match status" value="3"/>
</dbReference>
<feature type="signal peptide" evidence="3">
    <location>
        <begin position="1"/>
        <end position="27"/>
    </location>
</feature>
<dbReference type="InterPro" id="IPR007110">
    <property type="entry name" value="Ig-like_dom"/>
</dbReference>
<organism evidence="5 6">
    <name type="scientific">Zoarces viviparus</name>
    <name type="common">Viviparous eelpout</name>
    <name type="synonym">Blennius viviparus</name>
    <dbReference type="NCBI Taxonomy" id="48416"/>
    <lineage>
        <taxon>Eukaryota</taxon>
        <taxon>Metazoa</taxon>
        <taxon>Chordata</taxon>
        <taxon>Craniata</taxon>
        <taxon>Vertebrata</taxon>
        <taxon>Euteleostomi</taxon>
        <taxon>Actinopterygii</taxon>
        <taxon>Neopterygii</taxon>
        <taxon>Teleostei</taxon>
        <taxon>Neoteleostei</taxon>
        <taxon>Acanthomorphata</taxon>
        <taxon>Eupercaria</taxon>
        <taxon>Perciformes</taxon>
        <taxon>Cottioidei</taxon>
        <taxon>Zoarcales</taxon>
        <taxon>Zoarcidae</taxon>
        <taxon>Zoarcinae</taxon>
        <taxon>Zoarces</taxon>
    </lineage>
</organism>
<dbReference type="InterPro" id="IPR003598">
    <property type="entry name" value="Ig_sub2"/>
</dbReference>